<dbReference type="HOGENOM" id="CLU_2296267_0_0_1"/>
<dbReference type="EnsemblPlants" id="OPUNC01G26370.1">
    <property type="protein sequence ID" value="OPUNC01G26370.1"/>
    <property type="gene ID" value="OPUNC01G26370"/>
</dbReference>
<accession>A0A0E0JMD8</accession>
<evidence type="ECO:0000313" key="1">
    <source>
        <dbReference type="EnsemblPlants" id="OPUNC01G26370.1"/>
    </source>
</evidence>
<keyword evidence="2" id="KW-1185">Reference proteome</keyword>
<name>A0A0E0JMD8_ORYPU</name>
<reference evidence="1" key="1">
    <citation type="submission" date="2015-04" db="UniProtKB">
        <authorList>
            <consortium name="EnsemblPlants"/>
        </authorList>
    </citation>
    <scope>IDENTIFICATION</scope>
</reference>
<proteinExistence type="predicted"/>
<dbReference type="Proteomes" id="UP000026962">
    <property type="component" value="Chromosome 1"/>
</dbReference>
<dbReference type="AlphaFoldDB" id="A0A0E0JMD8"/>
<sequence>MEFSVDAAVEASALSVMDLVSENILGPSTFYASFGPEDPSDASFDPEDPACVLSFSVLPDRLGRRCPAGGVEGPTSSPAAFLLSPARSSGILPPAGVRGVK</sequence>
<dbReference type="Gramene" id="OPUNC01G26370.1">
    <property type="protein sequence ID" value="OPUNC01G26370.1"/>
    <property type="gene ID" value="OPUNC01G26370"/>
</dbReference>
<reference evidence="1" key="2">
    <citation type="submission" date="2018-05" db="EMBL/GenBank/DDBJ databases">
        <title>OpunRS2 (Oryza punctata Reference Sequence Version 2).</title>
        <authorList>
            <person name="Zhang J."/>
            <person name="Kudrna D."/>
            <person name="Lee S."/>
            <person name="Talag J."/>
            <person name="Welchert J."/>
            <person name="Wing R.A."/>
        </authorList>
    </citation>
    <scope>NUCLEOTIDE SEQUENCE [LARGE SCALE GENOMIC DNA]</scope>
</reference>
<evidence type="ECO:0000313" key="2">
    <source>
        <dbReference type="Proteomes" id="UP000026962"/>
    </source>
</evidence>
<organism evidence="1">
    <name type="scientific">Oryza punctata</name>
    <name type="common">Red rice</name>
    <dbReference type="NCBI Taxonomy" id="4537"/>
    <lineage>
        <taxon>Eukaryota</taxon>
        <taxon>Viridiplantae</taxon>
        <taxon>Streptophyta</taxon>
        <taxon>Embryophyta</taxon>
        <taxon>Tracheophyta</taxon>
        <taxon>Spermatophyta</taxon>
        <taxon>Magnoliopsida</taxon>
        <taxon>Liliopsida</taxon>
        <taxon>Poales</taxon>
        <taxon>Poaceae</taxon>
        <taxon>BOP clade</taxon>
        <taxon>Oryzoideae</taxon>
        <taxon>Oryzeae</taxon>
        <taxon>Oryzinae</taxon>
        <taxon>Oryza</taxon>
    </lineage>
</organism>
<protein>
    <submittedName>
        <fullName evidence="1">Uncharacterized protein</fullName>
    </submittedName>
</protein>